<name>A0A5E4ZEJ3_9BURK</name>
<evidence type="ECO:0000313" key="3">
    <source>
        <dbReference type="Proteomes" id="UP000343317"/>
    </source>
</evidence>
<feature type="region of interest" description="Disordered" evidence="1">
    <location>
        <begin position="68"/>
        <end position="146"/>
    </location>
</feature>
<dbReference type="GO" id="GO:0016787">
    <property type="term" value="F:hydrolase activity"/>
    <property type="evidence" value="ECO:0007669"/>
    <property type="project" value="UniProtKB-KW"/>
</dbReference>
<protein>
    <submittedName>
        <fullName evidence="2">tRNA nuclease CdiA-2</fullName>
        <ecNumber evidence="2">3.1.-.-</ecNumber>
    </submittedName>
</protein>
<feature type="compositionally biased region" description="Polar residues" evidence="1">
    <location>
        <begin position="106"/>
        <end position="146"/>
    </location>
</feature>
<keyword evidence="2" id="KW-0378">Hydrolase</keyword>
<evidence type="ECO:0000313" key="2">
    <source>
        <dbReference type="EMBL" id="VVE59097.1"/>
    </source>
</evidence>
<keyword evidence="3" id="KW-1185">Reference proteome</keyword>
<dbReference type="Proteomes" id="UP000343317">
    <property type="component" value="Unassembled WGS sequence"/>
</dbReference>
<evidence type="ECO:0000256" key="1">
    <source>
        <dbReference type="SAM" id="MobiDB-lite"/>
    </source>
</evidence>
<sequence length="613" mass="61051">MAEQSGIQAGSGGFDVNVAGNTDLKGAYLASTADPSKNQLTTGTLTFSDIQNHSDYKANSFGAGGGFSVGNGGANERRTGPSSGKNTGSPSLMLPQSESGSERGTTRSGVSDGTITLTNGTSQTQDLASLNRDTSGLNQTVSRTPDLQKTLDGQSRLMGAATAAGEAVARDIGTYADKKAGEAKNLAKNTNDPALKAQYEQEAKDWSEGGDSRALMHAAGGAIVAGLGGGNALGGALGAGATSKLGKVLNDLSDQIKDSHPTGNADVDQALGQIVATSVGTVAGAAAGGTSGGFTGYNVDRFNRQLHPDERKWAKDNAKDFAKFYEEKTGKALTAEQAQSMLLANGYRLVDAAASKGPGGDATAVAYISQNGGRLFHATAEEYNKPFMYGNADHSLTPEQRALPGAIANPKAGLAIAGGLVTAGLAPEIAAGLAAIPGAPIFGSTGALGSSAWASPIGIGILTGSVNATSQYIQNGTVNPVDVGYAVLAGGAGTYTKFFGNFAINAVTGALNTATNNAISGKHDSIVTSAAVSAGAAAIGYGAGLAMQNSISALSKSGAGSFGWSGTGIWAGSSGKNLFNPNNVPAIGAGIGGAAGGEAGMKAINDAKSRLEK</sequence>
<dbReference type="EC" id="3.1.-.-" evidence="2"/>
<dbReference type="EMBL" id="CABPSM010000045">
    <property type="protein sequence ID" value="VVE59097.1"/>
    <property type="molecule type" value="Genomic_DNA"/>
</dbReference>
<dbReference type="AlphaFoldDB" id="A0A5E4ZEJ3"/>
<accession>A0A5E4ZEJ3</accession>
<proteinExistence type="predicted"/>
<organism evidence="2 3">
    <name type="scientific">Pandoraea horticolens</name>
    <dbReference type="NCBI Taxonomy" id="2508298"/>
    <lineage>
        <taxon>Bacteria</taxon>
        <taxon>Pseudomonadati</taxon>
        <taxon>Pseudomonadota</taxon>
        <taxon>Betaproteobacteria</taxon>
        <taxon>Burkholderiales</taxon>
        <taxon>Burkholderiaceae</taxon>
        <taxon>Pandoraea</taxon>
    </lineage>
</organism>
<gene>
    <name evidence="2" type="primary">cdiA2_5</name>
    <name evidence="2" type="ORF">PHO31112_05422</name>
</gene>
<reference evidence="2 3" key="1">
    <citation type="submission" date="2019-08" db="EMBL/GenBank/DDBJ databases">
        <authorList>
            <person name="Peeters C."/>
        </authorList>
    </citation>
    <scope>NUCLEOTIDE SEQUENCE [LARGE SCALE GENOMIC DNA]</scope>
    <source>
        <strain evidence="2 3">LMG 31112</strain>
    </source>
</reference>
<feature type="compositionally biased region" description="Polar residues" evidence="1">
    <location>
        <begin position="80"/>
        <end position="99"/>
    </location>
</feature>